<dbReference type="Proteomes" id="UP000320216">
    <property type="component" value="Chromosome"/>
</dbReference>
<name>A0A5B8M470_9MICO</name>
<dbReference type="Gene3D" id="3.30.530.20">
    <property type="match status" value="1"/>
</dbReference>
<evidence type="ECO:0000313" key="1">
    <source>
        <dbReference type="EMBL" id="QDZ15367.1"/>
    </source>
</evidence>
<dbReference type="AlphaFoldDB" id="A0A5B8M470"/>
<reference evidence="1 2" key="1">
    <citation type="submission" date="2019-07" db="EMBL/GenBank/DDBJ databases">
        <title>Full genome sequence of Humibacter sp. WJ7-1.</title>
        <authorList>
            <person name="Im W.-T."/>
        </authorList>
    </citation>
    <scope>NUCLEOTIDE SEQUENCE [LARGE SCALE GENOMIC DNA]</scope>
    <source>
        <strain evidence="1 2">WJ7-1</strain>
    </source>
</reference>
<dbReference type="InterPro" id="IPR023393">
    <property type="entry name" value="START-like_dom_sf"/>
</dbReference>
<sequence>MWSTDYTAETSLSPADVWAALRALHEGELTYDGADEFVLHGPFAVGTHVSVTPDGQETFESTIIDVVENTTYADETVFGDLTLTFRHTLVPTGTGTSVTHRLEIDGASADEIGPELGPQISGDFAESMQALFDAAARLVDGEAATEPSDA</sequence>
<keyword evidence="2" id="KW-1185">Reference proteome</keyword>
<evidence type="ECO:0000313" key="2">
    <source>
        <dbReference type="Proteomes" id="UP000320216"/>
    </source>
</evidence>
<protein>
    <submittedName>
        <fullName evidence="1">Polyketide cyclase</fullName>
    </submittedName>
</protein>
<dbReference type="KEGG" id="huw:FPZ11_11875"/>
<accession>A0A5B8M470</accession>
<proteinExistence type="predicted"/>
<gene>
    <name evidence="1" type="ORF">FPZ11_11875</name>
</gene>
<dbReference type="EMBL" id="CP042305">
    <property type="protein sequence ID" value="QDZ15367.1"/>
    <property type="molecule type" value="Genomic_DNA"/>
</dbReference>
<dbReference type="RefSeq" id="WP_146321177.1">
    <property type="nucleotide sequence ID" value="NZ_CP042305.1"/>
</dbReference>
<dbReference type="OrthoDB" id="9810827at2"/>
<dbReference type="SUPFAM" id="SSF55961">
    <property type="entry name" value="Bet v1-like"/>
    <property type="match status" value="1"/>
</dbReference>
<organism evidence="1 2">
    <name type="scientific">Humibacter ginsenosidimutans</name>
    <dbReference type="NCBI Taxonomy" id="2599293"/>
    <lineage>
        <taxon>Bacteria</taxon>
        <taxon>Bacillati</taxon>
        <taxon>Actinomycetota</taxon>
        <taxon>Actinomycetes</taxon>
        <taxon>Micrococcales</taxon>
        <taxon>Microbacteriaceae</taxon>
        <taxon>Humibacter</taxon>
    </lineage>
</organism>